<evidence type="ECO:0000313" key="2">
    <source>
        <dbReference type="EMBL" id="RON85435.1"/>
    </source>
</evidence>
<dbReference type="OrthoDB" id="6352550at2"/>
<dbReference type="AlphaFoldDB" id="A0A423MLF1"/>
<feature type="region of interest" description="Disordered" evidence="1">
    <location>
        <begin position="1"/>
        <end position="21"/>
    </location>
</feature>
<protein>
    <submittedName>
        <fullName evidence="2">Uncharacterized protein</fullName>
    </submittedName>
</protein>
<proteinExistence type="predicted"/>
<organism evidence="2 3">
    <name type="scientific">Pseudomonas fluorescens</name>
    <dbReference type="NCBI Taxonomy" id="294"/>
    <lineage>
        <taxon>Bacteria</taxon>
        <taxon>Pseudomonadati</taxon>
        <taxon>Pseudomonadota</taxon>
        <taxon>Gammaproteobacteria</taxon>
        <taxon>Pseudomonadales</taxon>
        <taxon>Pseudomonadaceae</taxon>
        <taxon>Pseudomonas</taxon>
    </lineage>
</organism>
<comment type="caution">
    <text evidence="2">The sequence shown here is derived from an EMBL/GenBank/DDBJ whole genome shotgun (WGS) entry which is preliminary data.</text>
</comment>
<evidence type="ECO:0000256" key="1">
    <source>
        <dbReference type="SAM" id="MobiDB-lite"/>
    </source>
</evidence>
<name>A0A423MLF1_PSEFL</name>
<gene>
    <name evidence="2" type="ORF">BK670_05905</name>
</gene>
<dbReference type="Proteomes" id="UP000285378">
    <property type="component" value="Unassembled WGS sequence"/>
</dbReference>
<reference evidence="2 3" key="1">
    <citation type="submission" date="2016-10" db="EMBL/GenBank/DDBJ databases">
        <title>Comparative genome analysis of multiple Pseudomonas spp. focuses on biocontrol and plant growth promoting traits.</title>
        <authorList>
            <person name="Tao X.-Y."/>
            <person name="Taylor C.G."/>
        </authorList>
    </citation>
    <scope>NUCLEOTIDE SEQUENCE [LARGE SCALE GENOMIC DNA]</scope>
    <source>
        <strain evidence="2 3">28B5</strain>
    </source>
</reference>
<evidence type="ECO:0000313" key="3">
    <source>
        <dbReference type="Proteomes" id="UP000285378"/>
    </source>
</evidence>
<dbReference type="EMBL" id="MOBX01000003">
    <property type="protein sequence ID" value="RON85435.1"/>
    <property type="molecule type" value="Genomic_DNA"/>
</dbReference>
<accession>A0A423MLF1</accession>
<dbReference type="RefSeq" id="WP_123449045.1">
    <property type="nucleotide sequence ID" value="NZ_MOBX01000003.1"/>
</dbReference>
<sequence>MSEHGNVPRPALPNPPRKQVYRGVEPTDLHAKHWAEYPEAPAEKPAVAKPAAEPGFYIVQQVMPRSALEAALFDKPDGATLEKFTRLNPHVTGYAKPGQLIVLSDPNNPQCTREEALLMEAAQKVDAALKPMTDEEASFMVRYQSQIESILSQGSTSIGVGESIFAKNLEDVKTSLKEIETLHQKSFQRDGHLRSSEFFDERARLFAKLDRQLTGLTRKGIGFPDHPSLKSALGISSKSLVHHWTLAGAPGQIPGYATHSDGVARAAKVVKYGGWIGTAVGGGASYMKVQEVCAAGNKDACEKIKYTEGGSFIGGVAGGAMTGAALTAPVVGAICVGLGVPTGGLGTLACGVVVVAAGSYAGGAVGGAGGEMFGEVIYEVTK</sequence>